<dbReference type="AlphaFoldDB" id="A0A9P3BKH6"/>
<sequence length="326" mass="35338">MEEQSGFPFTRTPETPEYQVDVSGVFPNGTTFFVTATAETLPRIVSGLDGQAVSGLWGSEAGFEVTRDLNKVALAFNQKPAGVRGGAIFERDRTPAHVACEATTSGSFYFDSVARAPLSPSQHLLYDETGWAIAMRRANASVSVDIGGTWFNLTGRGYHDHNWAPESLDTYIYTWLFGAGSCGPFDLGYVEVQPLNSTRKDDVVQGTLAYEGQILQTECNLYGTRSSSIVTVELVGKALDPITGQTVPTGVNLEYILGNGTHYQFNLTNTVTNPDQVPYKRWRYGGSGGQLDGPQYECSVIADWLNPGLAEYTPGENIFAKGNVGV</sequence>
<dbReference type="GeneID" id="67008565"/>
<dbReference type="RefSeq" id="XP_043161736.1">
    <property type="nucleotide sequence ID" value="XM_043305801.1"/>
</dbReference>
<dbReference type="Pfam" id="PF24137">
    <property type="entry name" value="DA_N"/>
    <property type="match status" value="1"/>
</dbReference>
<name>A0A9P3BKH6_9EURO</name>
<evidence type="ECO:0000313" key="3">
    <source>
        <dbReference type="EMBL" id="GIJ90990.1"/>
    </source>
</evidence>
<evidence type="ECO:0000259" key="1">
    <source>
        <dbReference type="Pfam" id="PF24137"/>
    </source>
</evidence>
<feature type="domain" description="AsqO/PenF-like C-terminal" evidence="2">
    <location>
        <begin position="172"/>
        <end position="304"/>
    </location>
</feature>
<gene>
    <name evidence="3" type="ORF">Asppvi_009955</name>
</gene>
<evidence type="ECO:0000259" key="2">
    <source>
        <dbReference type="Pfam" id="PF25581"/>
    </source>
</evidence>
<dbReference type="Pfam" id="PF25581">
    <property type="entry name" value="AsqO_C"/>
    <property type="match status" value="1"/>
</dbReference>
<dbReference type="EMBL" id="BHVY01000007">
    <property type="protein sequence ID" value="GIJ90990.1"/>
    <property type="molecule type" value="Genomic_DNA"/>
</dbReference>
<proteinExistence type="predicted"/>
<dbReference type="InterPro" id="IPR056402">
    <property type="entry name" value="DA_N"/>
</dbReference>
<protein>
    <submittedName>
        <fullName evidence="3">Uncharacterized protein</fullName>
    </submittedName>
</protein>
<dbReference type="Proteomes" id="UP001043456">
    <property type="component" value="Unassembled WGS sequence"/>
</dbReference>
<dbReference type="InterPro" id="IPR057722">
    <property type="entry name" value="AsqO/PenF-like_C"/>
</dbReference>
<organism evidence="3 4">
    <name type="scientific">Aspergillus pseudoviridinutans</name>
    <dbReference type="NCBI Taxonomy" id="1517512"/>
    <lineage>
        <taxon>Eukaryota</taxon>
        <taxon>Fungi</taxon>
        <taxon>Dikarya</taxon>
        <taxon>Ascomycota</taxon>
        <taxon>Pezizomycotina</taxon>
        <taxon>Eurotiomycetes</taxon>
        <taxon>Eurotiomycetidae</taxon>
        <taxon>Eurotiales</taxon>
        <taxon>Aspergillaceae</taxon>
        <taxon>Aspergillus</taxon>
        <taxon>Aspergillus subgen. Fumigati</taxon>
    </lineage>
</organism>
<reference evidence="3 4" key="1">
    <citation type="submission" date="2018-10" db="EMBL/GenBank/DDBJ databases">
        <title>Pan-genome distribution and transcriptional activeness of fungal secondary metabolism genes in Aspergillus section Fumigati.</title>
        <authorList>
            <person name="Takahashi H."/>
            <person name="Umemura M."/>
            <person name="Ninomiya A."/>
            <person name="Kusuya Y."/>
            <person name="Urayama S."/>
            <person name="Shimizu M."/>
            <person name="Watanabe A."/>
            <person name="Kamei K."/>
            <person name="Yaguchi T."/>
            <person name="Hagiwara D."/>
        </authorList>
    </citation>
    <scope>NUCLEOTIDE SEQUENCE [LARGE SCALE GENOMIC DNA]</scope>
    <source>
        <strain evidence="3 4">IFM 55266</strain>
    </source>
</reference>
<comment type="caution">
    <text evidence="3">The sequence shown here is derived from an EMBL/GenBank/DDBJ whole genome shotgun (WGS) entry which is preliminary data.</text>
</comment>
<feature type="domain" description="Diels-Alderase N-terminal" evidence="1">
    <location>
        <begin position="9"/>
        <end position="163"/>
    </location>
</feature>
<evidence type="ECO:0000313" key="4">
    <source>
        <dbReference type="Proteomes" id="UP001043456"/>
    </source>
</evidence>
<keyword evidence="4" id="KW-1185">Reference proteome</keyword>
<dbReference type="SUPFAM" id="SSF159245">
    <property type="entry name" value="AttH-like"/>
    <property type="match status" value="1"/>
</dbReference>
<dbReference type="OrthoDB" id="5344254at2759"/>
<accession>A0A9P3BKH6</accession>